<keyword evidence="8" id="KW-0963">Cytoplasm</keyword>
<dbReference type="RefSeq" id="WP_102246453.1">
    <property type="nucleotide sequence ID" value="NZ_CP025682.1"/>
</dbReference>
<comment type="subcellular location">
    <subcellularLocation>
        <location evidence="8">Cytoplasm</location>
    </subcellularLocation>
</comment>
<evidence type="ECO:0000256" key="5">
    <source>
        <dbReference type="ARBA" id="ARBA00022842"/>
    </source>
</evidence>
<evidence type="ECO:0000256" key="1">
    <source>
        <dbReference type="ARBA" id="ARBA00022516"/>
    </source>
</evidence>
<dbReference type="Gene3D" id="3.90.470.20">
    <property type="entry name" value="4'-phosphopantetheinyl transferase domain"/>
    <property type="match status" value="1"/>
</dbReference>
<keyword evidence="2 8" id="KW-0808">Transferase</keyword>
<organism evidence="10 11">
    <name type="scientific">Pseudazoarcus pumilus</name>
    <dbReference type="NCBI Taxonomy" id="2067960"/>
    <lineage>
        <taxon>Bacteria</taxon>
        <taxon>Pseudomonadati</taxon>
        <taxon>Pseudomonadota</taxon>
        <taxon>Betaproteobacteria</taxon>
        <taxon>Rhodocyclales</taxon>
        <taxon>Zoogloeaceae</taxon>
        <taxon>Pseudazoarcus</taxon>
    </lineage>
</organism>
<dbReference type="HAMAP" id="MF_00101">
    <property type="entry name" value="AcpS"/>
    <property type="match status" value="1"/>
</dbReference>
<sequence>MIHGIGADIVRIPRMAAVLAKYGQRFANRILASDERAAFAARNDPERFLAKRFAAKEAFGKAFGTGVAAPATLHAVIVDHDARGKPIFRFSDGLAAAMREEGLVAHLTLTDETDYVVAFVVIEHQGRAA</sequence>
<keyword evidence="7 8" id="KW-0275">Fatty acid biosynthesis</keyword>
<dbReference type="InterPro" id="IPR004568">
    <property type="entry name" value="Ppantetheine-prot_Trfase_dom"/>
</dbReference>
<keyword evidence="6 8" id="KW-0443">Lipid metabolism</keyword>
<keyword evidence="3 8" id="KW-0479">Metal-binding</keyword>
<proteinExistence type="inferred from homology"/>
<evidence type="ECO:0000259" key="9">
    <source>
        <dbReference type="Pfam" id="PF01648"/>
    </source>
</evidence>
<keyword evidence="4 8" id="KW-0276">Fatty acid metabolism</keyword>
<dbReference type="InterPro" id="IPR002582">
    <property type="entry name" value="ACPS"/>
</dbReference>
<dbReference type="NCBIfam" id="TIGR00516">
    <property type="entry name" value="acpS"/>
    <property type="match status" value="1"/>
</dbReference>
<dbReference type="GO" id="GO:0005737">
    <property type="term" value="C:cytoplasm"/>
    <property type="evidence" value="ECO:0007669"/>
    <property type="project" value="UniProtKB-SubCell"/>
</dbReference>
<gene>
    <name evidence="8" type="primary">acpS</name>
    <name evidence="10" type="ORF">C0099_05195</name>
</gene>
<dbReference type="NCBIfam" id="TIGR00556">
    <property type="entry name" value="pantethn_trn"/>
    <property type="match status" value="1"/>
</dbReference>
<evidence type="ECO:0000256" key="4">
    <source>
        <dbReference type="ARBA" id="ARBA00022832"/>
    </source>
</evidence>
<evidence type="ECO:0000256" key="3">
    <source>
        <dbReference type="ARBA" id="ARBA00022723"/>
    </source>
</evidence>
<feature type="domain" description="4'-phosphopantetheinyl transferase" evidence="9">
    <location>
        <begin position="4"/>
        <end position="119"/>
    </location>
</feature>
<keyword evidence="5 8" id="KW-0460">Magnesium</keyword>
<name>A0A2I6S558_9RHOO</name>
<dbReference type="Proteomes" id="UP000242205">
    <property type="component" value="Chromosome"/>
</dbReference>
<comment type="similarity">
    <text evidence="8">Belongs to the P-Pant transferase superfamily. AcpS family.</text>
</comment>
<feature type="binding site" evidence="8">
    <location>
        <position position="57"/>
    </location>
    <ligand>
        <name>Mg(2+)</name>
        <dbReference type="ChEBI" id="CHEBI:18420"/>
    </ligand>
</feature>
<dbReference type="EMBL" id="CP025682">
    <property type="protein sequence ID" value="AUN94383.1"/>
    <property type="molecule type" value="Genomic_DNA"/>
</dbReference>
<evidence type="ECO:0000256" key="7">
    <source>
        <dbReference type="ARBA" id="ARBA00023160"/>
    </source>
</evidence>
<evidence type="ECO:0000256" key="2">
    <source>
        <dbReference type="ARBA" id="ARBA00022679"/>
    </source>
</evidence>
<comment type="catalytic activity">
    <reaction evidence="8">
        <text>apo-[ACP] + CoA = holo-[ACP] + adenosine 3',5'-bisphosphate + H(+)</text>
        <dbReference type="Rhea" id="RHEA:12068"/>
        <dbReference type="Rhea" id="RHEA-COMP:9685"/>
        <dbReference type="Rhea" id="RHEA-COMP:9690"/>
        <dbReference type="ChEBI" id="CHEBI:15378"/>
        <dbReference type="ChEBI" id="CHEBI:29999"/>
        <dbReference type="ChEBI" id="CHEBI:57287"/>
        <dbReference type="ChEBI" id="CHEBI:58343"/>
        <dbReference type="ChEBI" id="CHEBI:64479"/>
        <dbReference type="EC" id="2.7.8.7"/>
    </reaction>
</comment>
<dbReference type="EC" id="2.7.8.7" evidence="8"/>
<dbReference type="InterPro" id="IPR008278">
    <property type="entry name" value="4-PPantetheinyl_Trfase_dom"/>
</dbReference>
<evidence type="ECO:0000256" key="8">
    <source>
        <dbReference type="HAMAP-Rule" id="MF_00101"/>
    </source>
</evidence>
<dbReference type="OrthoDB" id="517356at2"/>
<evidence type="ECO:0000313" key="10">
    <source>
        <dbReference type="EMBL" id="AUN94383.1"/>
    </source>
</evidence>
<dbReference type="Pfam" id="PF01648">
    <property type="entry name" value="ACPS"/>
    <property type="match status" value="1"/>
</dbReference>
<comment type="cofactor">
    <cofactor evidence="8">
        <name>Mg(2+)</name>
        <dbReference type="ChEBI" id="CHEBI:18420"/>
    </cofactor>
</comment>
<protein>
    <recommendedName>
        <fullName evidence="8">Holo-[acyl-carrier-protein] synthase</fullName>
        <shortName evidence="8">Holo-ACP synthase</shortName>
        <ecNumber evidence="8">2.7.8.7</ecNumber>
    </recommendedName>
    <alternativeName>
        <fullName evidence="8">4'-phosphopantetheinyl transferase AcpS</fullName>
    </alternativeName>
</protein>
<dbReference type="AlphaFoldDB" id="A0A2I6S558"/>
<dbReference type="SUPFAM" id="SSF56214">
    <property type="entry name" value="4'-phosphopantetheinyl transferase"/>
    <property type="match status" value="1"/>
</dbReference>
<comment type="function">
    <text evidence="8">Transfers the 4'-phosphopantetheine moiety from coenzyme A to a Ser of acyl-carrier-protein.</text>
</comment>
<dbReference type="GO" id="GO:0006633">
    <property type="term" value="P:fatty acid biosynthetic process"/>
    <property type="evidence" value="ECO:0007669"/>
    <property type="project" value="UniProtKB-UniRule"/>
</dbReference>
<keyword evidence="11" id="KW-1185">Reference proteome</keyword>
<reference evidence="10 11" key="1">
    <citation type="submission" date="2018-01" db="EMBL/GenBank/DDBJ databases">
        <authorList>
            <person name="Fu G.-Y."/>
        </authorList>
    </citation>
    <scope>NUCLEOTIDE SEQUENCE [LARGE SCALE GENOMIC DNA]</scope>
    <source>
        <strain evidence="10 11">SY39</strain>
    </source>
</reference>
<dbReference type="GO" id="GO:0000287">
    <property type="term" value="F:magnesium ion binding"/>
    <property type="evidence" value="ECO:0007669"/>
    <property type="project" value="UniProtKB-UniRule"/>
</dbReference>
<feature type="binding site" evidence="8">
    <location>
        <position position="8"/>
    </location>
    <ligand>
        <name>Mg(2+)</name>
        <dbReference type="ChEBI" id="CHEBI:18420"/>
    </ligand>
</feature>
<evidence type="ECO:0000313" key="11">
    <source>
        <dbReference type="Proteomes" id="UP000242205"/>
    </source>
</evidence>
<dbReference type="KEGG" id="atw:C0099_05195"/>
<keyword evidence="1 8" id="KW-0444">Lipid biosynthesis</keyword>
<accession>A0A2I6S558</accession>
<evidence type="ECO:0000256" key="6">
    <source>
        <dbReference type="ARBA" id="ARBA00023098"/>
    </source>
</evidence>
<dbReference type="InterPro" id="IPR037143">
    <property type="entry name" value="4-PPantetheinyl_Trfase_dom_sf"/>
</dbReference>
<dbReference type="GO" id="GO:0008897">
    <property type="term" value="F:holo-[acyl-carrier-protein] synthase activity"/>
    <property type="evidence" value="ECO:0007669"/>
    <property type="project" value="UniProtKB-UniRule"/>
</dbReference>